<protein>
    <submittedName>
        <fullName evidence="1">Uncharacterized protein</fullName>
    </submittedName>
</protein>
<gene>
    <name evidence="1" type="ORF">X802_05760</name>
</gene>
<dbReference type="InterPro" id="IPR017853">
    <property type="entry name" value="GH"/>
</dbReference>
<dbReference type="RefSeq" id="WP_062371723.1">
    <property type="nucleotide sequence ID" value="NZ_CP007140.1"/>
</dbReference>
<dbReference type="AlphaFoldDB" id="A0A0X1KN96"/>
<evidence type="ECO:0000313" key="1">
    <source>
        <dbReference type="EMBL" id="AJC72733.1"/>
    </source>
</evidence>
<dbReference type="InterPro" id="IPR052177">
    <property type="entry name" value="Divisome_Glycosyl_Hydrolase"/>
</dbReference>
<dbReference type="KEGG" id="tgy:X802_05760"/>
<dbReference type="OrthoDB" id="203797at2157"/>
<dbReference type="PANTHER" id="PTHR43405:SF1">
    <property type="entry name" value="GLYCOSYL HYDROLASE DIGH"/>
    <property type="match status" value="1"/>
</dbReference>
<evidence type="ECO:0000313" key="2">
    <source>
        <dbReference type="Proteomes" id="UP000062043"/>
    </source>
</evidence>
<dbReference type="GeneID" id="27135161"/>
<sequence>MYRGIWLHPWDFTKDAIERMAKIGFNHVSMAVRYFEERQDWPGPNLIFQNPERRTYTSEENAVYWDADEGRYSHLPPYLRPETSTEAKGDIVERFVNACKENSLKSVLWFPTLRWEKAVRANVGVGMKDIYGSHPAYKRMFLCPSNPLVREALELMVEELSERYDFDEFEFDFIRYPEVPSTHGTPLLSLALSPCFCRYCRERARDYGVDLEEVRRELKEVVEWHVDYLSNTPYCTDGDYLQAVYSELARFLLEDDLVRKWIKFRAEVIADLLRDLSKIVRRNNPRAKVTADLYPPSGSWLLGQDYKTISKIVDGVKVMIYTKPFGKSVCRVPYESRLARKLLGKKLLVIGLASWPPMTSEDIEREFRLVLSSPADGVGFYSYGWTPDGNLLTIERLFREVGT</sequence>
<dbReference type="SUPFAM" id="SSF51445">
    <property type="entry name" value="(Trans)glycosidases"/>
    <property type="match status" value="1"/>
</dbReference>
<dbReference type="EMBL" id="CP007140">
    <property type="protein sequence ID" value="AJC72733.1"/>
    <property type="molecule type" value="Genomic_DNA"/>
</dbReference>
<dbReference type="PANTHER" id="PTHR43405">
    <property type="entry name" value="GLYCOSYL HYDROLASE DIGH"/>
    <property type="match status" value="1"/>
</dbReference>
<keyword evidence="2" id="KW-1185">Reference proteome</keyword>
<accession>A0A0X1KN96</accession>
<name>A0A0X1KN96_9EURY</name>
<dbReference type="PATRIC" id="fig|1432656.3.peg.1119"/>
<dbReference type="Gene3D" id="3.20.20.80">
    <property type="entry name" value="Glycosidases"/>
    <property type="match status" value="1"/>
</dbReference>
<proteinExistence type="predicted"/>
<dbReference type="STRING" id="1432656.X802_05760"/>
<organism evidence="1 2">
    <name type="scientific">Thermococcus guaymasensis DSM 11113</name>
    <dbReference type="NCBI Taxonomy" id="1432656"/>
    <lineage>
        <taxon>Archaea</taxon>
        <taxon>Methanobacteriati</taxon>
        <taxon>Methanobacteriota</taxon>
        <taxon>Thermococci</taxon>
        <taxon>Thermococcales</taxon>
        <taxon>Thermococcaceae</taxon>
        <taxon>Thermococcus</taxon>
    </lineage>
</organism>
<reference evidence="1 2" key="1">
    <citation type="submission" date="2014-01" db="EMBL/GenBank/DDBJ databases">
        <title>Genome sequencing of Thermococcus guaymasensis.</title>
        <authorList>
            <person name="Zhang X."/>
            <person name="Alvare G."/>
            <person name="Fristensky B."/>
            <person name="Chen L."/>
            <person name="Suen T."/>
            <person name="Chen Q."/>
            <person name="Ma K."/>
        </authorList>
    </citation>
    <scope>NUCLEOTIDE SEQUENCE [LARGE SCALE GENOMIC DNA]</scope>
    <source>
        <strain evidence="1 2">DSM 11113</strain>
    </source>
</reference>
<dbReference type="Proteomes" id="UP000062043">
    <property type="component" value="Chromosome"/>
</dbReference>